<accession>A0ABR3G0H4</accession>
<sequence length="560" mass="62511">MSSPYLPFDIWKCVAEYLPDEQLKQLRTVNRALCLIAREIEYRKVGITVWDKNTKERLRALGDPDMGLGQHVRAVEITPWVIPCTVKLCTKRAKLWNGINTLLDSNYPSRRASDHLKRKLAKHTRLVTSTVQNLPHLQEYSVQWSPGSSYHPELFSAFLGPILHNTELGQNLTKLSVKAPTEKLSSLAPLHLPKLERLELDLHTGAMLAGEINDHFDALIVFVNNTMRTLRALSVSSTPDSTHLDLNRFFHRLGTFPNLTSFTLNIPYDGAHVSSPSFLFTSPGSEGDRDLSLTPMEHFIKKHADHIQELRLKCSRASPPTARPNPHAKFWIQRILARIAGGDLSVGVDSSAGSSINVDSAANEEYPRLHTLEVPLRPLKSSLQPLRKCVSVLAGQLKSLTLTDRALMEDELKMIFNMSPSVSFNNFTSLHSLTNSSELSLSSACCRKPSLIAPDLSIATLSLRVQALSPSLLEVIAQAVPGLTKLELEIGGFARDYTPPLLAHSAMQHPHYKAWCLRKLKIKTPSLSRVQRWSQSQSPEKVLRTCIPGLEVETEIVRLV</sequence>
<dbReference type="EMBL" id="JBAHYK010000013">
    <property type="protein sequence ID" value="KAL0581279.1"/>
    <property type="molecule type" value="Genomic_DNA"/>
</dbReference>
<proteinExistence type="predicted"/>
<evidence type="ECO:0008006" key="3">
    <source>
        <dbReference type="Google" id="ProtNLM"/>
    </source>
</evidence>
<keyword evidence="2" id="KW-1185">Reference proteome</keyword>
<dbReference type="Proteomes" id="UP001465976">
    <property type="component" value="Unassembled WGS sequence"/>
</dbReference>
<comment type="caution">
    <text evidence="1">The sequence shown here is derived from an EMBL/GenBank/DDBJ whole genome shotgun (WGS) entry which is preliminary data.</text>
</comment>
<evidence type="ECO:0000313" key="1">
    <source>
        <dbReference type="EMBL" id="KAL0581279.1"/>
    </source>
</evidence>
<reference evidence="1 2" key="1">
    <citation type="submission" date="2024-02" db="EMBL/GenBank/DDBJ databases">
        <title>A draft genome for the cacao thread blight pathogen Marasmius crinis-equi.</title>
        <authorList>
            <person name="Cohen S.P."/>
            <person name="Baruah I.K."/>
            <person name="Amoako-Attah I."/>
            <person name="Bukari Y."/>
            <person name="Meinhardt L.W."/>
            <person name="Bailey B.A."/>
        </authorList>
    </citation>
    <scope>NUCLEOTIDE SEQUENCE [LARGE SCALE GENOMIC DNA]</scope>
    <source>
        <strain evidence="1 2">GH-76</strain>
    </source>
</reference>
<protein>
    <recommendedName>
        <fullName evidence="3">F-box domain-containing protein</fullName>
    </recommendedName>
</protein>
<organism evidence="1 2">
    <name type="scientific">Marasmius crinis-equi</name>
    <dbReference type="NCBI Taxonomy" id="585013"/>
    <lineage>
        <taxon>Eukaryota</taxon>
        <taxon>Fungi</taxon>
        <taxon>Dikarya</taxon>
        <taxon>Basidiomycota</taxon>
        <taxon>Agaricomycotina</taxon>
        <taxon>Agaricomycetes</taxon>
        <taxon>Agaricomycetidae</taxon>
        <taxon>Agaricales</taxon>
        <taxon>Marasmiineae</taxon>
        <taxon>Marasmiaceae</taxon>
        <taxon>Marasmius</taxon>
    </lineage>
</organism>
<evidence type="ECO:0000313" key="2">
    <source>
        <dbReference type="Proteomes" id="UP001465976"/>
    </source>
</evidence>
<name>A0ABR3G0H4_9AGAR</name>
<gene>
    <name evidence="1" type="ORF">V5O48_000762</name>
</gene>